<dbReference type="GO" id="GO:0016192">
    <property type="term" value="P:vesicle-mediated transport"/>
    <property type="evidence" value="ECO:0007669"/>
    <property type="project" value="InterPro"/>
</dbReference>
<dbReference type="GO" id="GO:0016020">
    <property type="term" value="C:membrane"/>
    <property type="evidence" value="ECO:0007669"/>
    <property type="project" value="InterPro"/>
</dbReference>
<dbReference type="GO" id="GO:0003735">
    <property type="term" value="F:structural constituent of ribosome"/>
    <property type="evidence" value="ECO:0007669"/>
    <property type="project" value="InterPro"/>
</dbReference>
<dbReference type="EMBL" id="LR005146">
    <property type="protein sequence ID" value="SVE74765.1"/>
    <property type="molecule type" value="mRNA"/>
</dbReference>
<dbReference type="GO" id="GO:0005840">
    <property type="term" value="C:ribosome"/>
    <property type="evidence" value="ECO:0007669"/>
    <property type="project" value="UniProtKB-KW"/>
</dbReference>
<dbReference type="SUPFAM" id="SSF47661">
    <property type="entry name" value="t-snare proteins"/>
    <property type="match status" value="1"/>
</dbReference>
<feature type="region of interest" description="Disordered" evidence="5">
    <location>
        <begin position="361"/>
        <end position="454"/>
    </location>
</feature>
<sequence length="619" mass="69364">MSKVVARPLITVYNEKAEASGSTVQLPAIFRAPIRPDIVSFVQQQMSMNRRHPYCVSEKAGHQTSAESWGTGRAVARIPRVRGGGTHRSGQGAYGNMCRGGRMFAPTKIWRRWHRKINVNQKRYALCSAIAASGIPSLVMSKGHLINDVPEMPLVVSDKVQEYNKTKQAVVLLRQRYLMIYRFQVYKTRRFRAGKGKMRNRRRTSKLGPLIIYGKDQGLTKAFRNIPGVSLISVNKLNLMKLAPGGHVGRFCIWTESAFQRLNALYGTWRQKSQLKSDYNLPQPIMTGTDLSRLLKSDEIQKVIRRPRQMVRRASVKRNPLTNMRALMKLNPYSAVIKKSAAAVAEARKKSKAALFEKKRESLVPESNLPVEKPKEETPVQAPVQDVKPIQVLPVDAPKPTQPESKKGKKSRSEAAKNSQIEPMDTSESLVEVKTAKSPAKDPVPQIASIPNEPVTKVSGKDEAMEVTPDVKAKTGAPVKGKSPPIAIPAVTDVKPTTPVLAETAPNTKPVEMSSEKFETLDEDVQSLFEVLQRKCTGRLEQCFGEEKKQIIADVERGIDEARQAIFEMEAEARAAPGSFRMEMMGRVLRSWKEHHRVCKELHKLLWKVKKSAQVLFKN</sequence>
<keyword evidence="4" id="KW-0687">Ribonucleoprotein</keyword>
<dbReference type="InterPro" id="IPR023574">
    <property type="entry name" value="Ribosomal_uL4_dom_sf"/>
</dbReference>
<reference evidence="8" key="1">
    <citation type="submission" date="2018-08" db="EMBL/GenBank/DDBJ databases">
        <authorList>
            <person name="Cornetti L."/>
        </authorList>
    </citation>
    <scope>NUCLEOTIDE SEQUENCE</scope>
    <source>
        <strain evidence="8">AU-BEG-1</strain>
    </source>
</reference>
<dbReference type="Gene3D" id="1.20.58.400">
    <property type="entry name" value="t-snare proteins"/>
    <property type="match status" value="1"/>
</dbReference>
<dbReference type="InterPro" id="IPR025755">
    <property type="entry name" value="Ribos_uL4_C_dom"/>
</dbReference>
<comment type="similarity">
    <text evidence="2">Belongs to the universal ribosomal protein uL4 family.</text>
</comment>
<dbReference type="PANTHER" id="PTHR19431">
    <property type="entry name" value="60S RIBOSOMAL PROTEIN L4"/>
    <property type="match status" value="1"/>
</dbReference>
<feature type="domain" description="Large ribosomal subunit protein uL4 C-terminal" evidence="7">
    <location>
        <begin position="277"/>
        <end position="350"/>
    </location>
</feature>
<evidence type="ECO:0000259" key="7">
    <source>
        <dbReference type="Pfam" id="PF14374"/>
    </source>
</evidence>
<feature type="domain" description="Vesicle transport v-SNARE N-terminal" evidence="6">
    <location>
        <begin position="513"/>
        <end position="597"/>
    </location>
</feature>
<dbReference type="InterPro" id="IPR007705">
    <property type="entry name" value="Vesicle_trsprt_v-SNARE_N"/>
</dbReference>
<feature type="compositionally biased region" description="Polar residues" evidence="5">
    <location>
        <begin position="416"/>
        <end position="429"/>
    </location>
</feature>
<dbReference type="InterPro" id="IPR010989">
    <property type="entry name" value="SNARE"/>
</dbReference>
<dbReference type="Gene3D" id="3.40.1370.10">
    <property type="match status" value="1"/>
</dbReference>
<accession>A0A4Y7M552</accession>
<gene>
    <name evidence="8" type="primary">EOG090X0822</name>
</gene>
<dbReference type="FunFam" id="3.40.1370.10:FF:000002">
    <property type="entry name" value="60S ribosomal protein L4"/>
    <property type="match status" value="1"/>
</dbReference>
<evidence type="ECO:0000256" key="4">
    <source>
        <dbReference type="ARBA" id="ARBA00023274"/>
    </source>
</evidence>
<dbReference type="InterPro" id="IPR002136">
    <property type="entry name" value="Ribosomal_uL4"/>
</dbReference>
<dbReference type="GO" id="GO:1990904">
    <property type="term" value="C:ribonucleoprotein complex"/>
    <property type="evidence" value="ECO:0007669"/>
    <property type="project" value="UniProtKB-KW"/>
</dbReference>
<evidence type="ECO:0000256" key="2">
    <source>
        <dbReference type="ARBA" id="ARBA00010528"/>
    </source>
</evidence>
<evidence type="ECO:0000256" key="3">
    <source>
        <dbReference type="ARBA" id="ARBA00022980"/>
    </source>
</evidence>
<dbReference type="GO" id="GO:0006412">
    <property type="term" value="P:translation"/>
    <property type="evidence" value="ECO:0007669"/>
    <property type="project" value="InterPro"/>
</dbReference>
<proteinExistence type="evidence at transcript level"/>
<evidence type="ECO:0000313" key="8">
    <source>
        <dbReference type="EMBL" id="SVE74765.1"/>
    </source>
</evidence>
<organism evidence="8">
    <name type="scientific">Daphnia carinata</name>
    <dbReference type="NCBI Taxonomy" id="120202"/>
    <lineage>
        <taxon>Eukaryota</taxon>
        <taxon>Metazoa</taxon>
        <taxon>Ecdysozoa</taxon>
        <taxon>Arthropoda</taxon>
        <taxon>Crustacea</taxon>
        <taxon>Branchiopoda</taxon>
        <taxon>Diplostraca</taxon>
        <taxon>Cladocera</taxon>
        <taxon>Anomopoda</taxon>
        <taxon>Daphniidae</taxon>
        <taxon>Daphnia</taxon>
    </lineage>
</organism>
<dbReference type="AlphaFoldDB" id="A0A4Y7M552"/>
<evidence type="ECO:0000256" key="5">
    <source>
        <dbReference type="SAM" id="MobiDB-lite"/>
    </source>
</evidence>
<dbReference type="Pfam" id="PF00573">
    <property type="entry name" value="Ribosomal_L4"/>
    <property type="match status" value="1"/>
</dbReference>
<dbReference type="InterPro" id="IPR038407">
    <property type="entry name" value="v-SNARE_N_sf"/>
</dbReference>
<evidence type="ECO:0000259" key="6">
    <source>
        <dbReference type="Pfam" id="PF05008"/>
    </source>
</evidence>
<name>A0A4Y7M552_9CRUS</name>
<evidence type="ECO:0000256" key="1">
    <source>
        <dbReference type="ARBA" id="ARBA00006108"/>
    </source>
</evidence>
<dbReference type="OrthoDB" id="10259785at2759"/>
<dbReference type="InterPro" id="IPR045240">
    <property type="entry name" value="Ribosomal_uL4_euk/arch"/>
</dbReference>
<keyword evidence="3" id="KW-0689">Ribosomal protein</keyword>
<dbReference type="InterPro" id="IPR013000">
    <property type="entry name" value="Ribosomal_uL4_euk/arc_CS"/>
</dbReference>
<dbReference type="Pfam" id="PF05008">
    <property type="entry name" value="V-SNARE"/>
    <property type="match status" value="1"/>
</dbReference>
<dbReference type="Pfam" id="PF14374">
    <property type="entry name" value="Ribos_L4_asso_C"/>
    <property type="match status" value="1"/>
</dbReference>
<protein>
    <submittedName>
        <fullName evidence="8">EOG090X0822</fullName>
    </submittedName>
</protein>
<dbReference type="PROSITE" id="PS00939">
    <property type="entry name" value="RIBOSOMAL_L1E"/>
    <property type="match status" value="1"/>
</dbReference>
<dbReference type="SUPFAM" id="SSF52166">
    <property type="entry name" value="Ribosomal protein L4"/>
    <property type="match status" value="1"/>
</dbReference>
<dbReference type="GO" id="GO:0006886">
    <property type="term" value="P:intracellular protein transport"/>
    <property type="evidence" value="ECO:0007669"/>
    <property type="project" value="InterPro"/>
</dbReference>
<comment type="similarity">
    <text evidence="1">Belongs to the VTI1 family.</text>
</comment>